<dbReference type="Proteomes" id="UP000821845">
    <property type="component" value="Chromosome 10"/>
</dbReference>
<sequence>MRRARLRNCILSRRDCRNDEIAAVVAIEPVFVSCGVLRVTQARSCPCAAPVNFAAASIGVPGSNAVQLQCVRGAAKGNRACRQGPTAKGQKLNVYIHDGMIAHKGDMIVKQNRLRFHPGLNVVFGPTRQTLIAAVEGRVMLTREKVNLDFDHPRVQKFYEGRNTEALYKKYFHVIPNPQGQTFRLVSQI</sequence>
<protein>
    <submittedName>
        <fullName evidence="1">Uncharacterized protein</fullName>
    </submittedName>
</protein>
<dbReference type="EMBL" id="CM023490">
    <property type="protein sequence ID" value="KAH6943408.1"/>
    <property type="molecule type" value="Genomic_DNA"/>
</dbReference>
<accession>A0ACB7T8L8</accession>
<organism evidence="1 2">
    <name type="scientific">Hyalomma asiaticum</name>
    <name type="common">Tick</name>
    <dbReference type="NCBI Taxonomy" id="266040"/>
    <lineage>
        <taxon>Eukaryota</taxon>
        <taxon>Metazoa</taxon>
        <taxon>Ecdysozoa</taxon>
        <taxon>Arthropoda</taxon>
        <taxon>Chelicerata</taxon>
        <taxon>Arachnida</taxon>
        <taxon>Acari</taxon>
        <taxon>Parasitiformes</taxon>
        <taxon>Ixodida</taxon>
        <taxon>Ixodoidea</taxon>
        <taxon>Ixodidae</taxon>
        <taxon>Hyalomminae</taxon>
        <taxon>Hyalomma</taxon>
    </lineage>
</organism>
<reference evidence="1" key="1">
    <citation type="submission" date="2020-05" db="EMBL/GenBank/DDBJ databases">
        <title>Large-scale comparative analyses of tick genomes elucidate their genetic diversity and vector capacities.</title>
        <authorList>
            <person name="Jia N."/>
            <person name="Wang J."/>
            <person name="Shi W."/>
            <person name="Du L."/>
            <person name="Sun Y."/>
            <person name="Zhan W."/>
            <person name="Jiang J."/>
            <person name="Wang Q."/>
            <person name="Zhang B."/>
            <person name="Ji P."/>
            <person name="Sakyi L.B."/>
            <person name="Cui X."/>
            <person name="Yuan T."/>
            <person name="Jiang B."/>
            <person name="Yang W."/>
            <person name="Lam T.T.-Y."/>
            <person name="Chang Q."/>
            <person name="Ding S."/>
            <person name="Wang X."/>
            <person name="Zhu J."/>
            <person name="Ruan X."/>
            <person name="Zhao L."/>
            <person name="Wei J."/>
            <person name="Que T."/>
            <person name="Du C."/>
            <person name="Cheng J."/>
            <person name="Dai P."/>
            <person name="Han X."/>
            <person name="Huang E."/>
            <person name="Gao Y."/>
            <person name="Liu J."/>
            <person name="Shao H."/>
            <person name="Ye R."/>
            <person name="Li L."/>
            <person name="Wei W."/>
            <person name="Wang X."/>
            <person name="Wang C."/>
            <person name="Yang T."/>
            <person name="Huo Q."/>
            <person name="Li W."/>
            <person name="Guo W."/>
            <person name="Chen H."/>
            <person name="Zhou L."/>
            <person name="Ni X."/>
            <person name="Tian J."/>
            <person name="Zhou Y."/>
            <person name="Sheng Y."/>
            <person name="Liu T."/>
            <person name="Pan Y."/>
            <person name="Xia L."/>
            <person name="Li J."/>
            <person name="Zhao F."/>
            <person name="Cao W."/>
        </authorList>
    </citation>
    <scope>NUCLEOTIDE SEQUENCE</scope>
    <source>
        <strain evidence="1">Hyas-2018</strain>
    </source>
</reference>
<evidence type="ECO:0000313" key="2">
    <source>
        <dbReference type="Proteomes" id="UP000821845"/>
    </source>
</evidence>
<name>A0ACB7T8L8_HYAAI</name>
<keyword evidence="2" id="KW-1185">Reference proteome</keyword>
<gene>
    <name evidence="1" type="ORF">HPB50_021340</name>
</gene>
<proteinExistence type="predicted"/>
<comment type="caution">
    <text evidence="1">The sequence shown here is derived from an EMBL/GenBank/DDBJ whole genome shotgun (WGS) entry which is preliminary data.</text>
</comment>
<evidence type="ECO:0000313" key="1">
    <source>
        <dbReference type="EMBL" id="KAH6943408.1"/>
    </source>
</evidence>